<dbReference type="Proteomes" id="UP000237347">
    <property type="component" value="Unassembled WGS sequence"/>
</dbReference>
<comment type="subcellular location">
    <subcellularLocation>
        <location evidence="1">Nucleus</location>
    </subcellularLocation>
</comment>
<dbReference type="Gene3D" id="1.20.5.170">
    <property type="match status" value="1"/>
</dbReference>
<gene>
    <name evidence="5" type="primary">DPBF4</name>
    <name evidence="5" type="ORF">CFP56_029798</name>
</gene>
<dbReference type="GO" id="GO:0045893">
    <property type="term" value="P:positive regulation of DNA-templated transcription"/>
    <property type="evidence" value="ECO:0007669"/>
    <property type="project" value="InterPro"/>
</dbReference>
<protein>
    <submittedName>
        <fullName evidence="5">Abscisic acid-insensitive 5-like protein 3</fullName>
    </submittedName>
</protein>
<dbReference type="AlphaFoldDB" id="A0AAW0LU19"/>
<name>A0AAW0LU19_QUESU</name>
<dbReference type="PANTHER" id="PTHR22952:SF404">
    <property type="entry name" value="BZIP DOMAIN-CONTAINING PROTEIN"/>
    <property type="match status" value="1"/>
</dbReference>
<dbReference type="InterPro" id="IPR046347">
    <property type="entry name" value="bZIP_sf"/>
</dbReference>
<dbReference type="InterPro" id="IPR004827">
    <property type="entry name" value="bZIP"/>
</dbReference>
<proteinExistence type="predicted"/>
<evidence type="ECO:0000256" key="2">
    <source>
        <dbReference type="ARBA" id="ARBA00023125"/>
    </source>
</evidence>
<dbReference type="InterPro" id="IPR043452">
    <property type="entry name" value="BZIP46-like"/>
</dbReference>
<organism evidence="5 6">
    <name type="scientific">Quercus suber</name>
    <name type="common">Cork oak</name>
    <dbReference type="NCBI Taxonomy" id="58331"/>
    <lineage>
        <taxon>Eukaryota</taxon>
        <taxon>Viridiplantae</taxon>
        <taxon>Streptophyta</taxon>
        <taxon>Embryophyta</taxon>
        <taxon>Tracheophyta</taxon>
        <taxon>Spermatophyta</taxon>
        <taxon>Magnoliopsida</taxon>
        <taxon>eudicotyledons</taxon>
        <taxon>Gunneridae</taxon>
        <taxon>Pentapetalae</taxon>
        <taxon>rosids</taxon>
        <taxon>fabids</taxon>
        <taxon>Fagales</taxon>
        <taxon>Fagaceae</taxon>
        <taxon>Quercus</taxon>
    </lineage>
</organism>
<comment type="caution">
    <text evidence="5">The sequence shown here is derived from an EMBL/GenBank/DDBJ whole genome shotgun (WGS) entry which is preliminary data.</text>
</comment>
<feature type="domain" description="BZIP" evidence="4">
    <location>
        <begin position="148"/>
        <end position="193"/>
    </location>
</feature>
<evidence type="ECO:0000313" key="6">
    <source>
        <dbReference type="Proteomes" id="UP000237347"/>
    </source>
</evidence>
<evidence type="ECO:0000259" key="4">
    <source>
        <dbReference type="PROSITE" id="PS50217"/>
    </source>
</evidence>
<dbReference type="FunFam" id="1.20.5.170:FF:000036">
    <property type="entry name" value="ABSCISIC ACID-INSENSITIVE 5-like protein 2"/>
    <property type="match status" value="1"/>
</dbReference>
<dbReference type="CDD" id="cd14707">
    <property type="entry name" value="bZIP_plant_BZIP46"/>
    <property type="match status" value="1"/>
</dbReference>
<dbReference type="PROSITE" id="PS50217">
    <property type="entry name" value="BZIP"/>
    <property type="match status" value="1"/>
</dbReference>
<accession>A0AAW0LU19</accession>
<evidence type="ECO:0000256" key="1">
    <source>
        <dbReference type="ARBA" id="ARBA00004123"/>
    </source>
</evidence>
<keyword evidence="2" id="KW-0238">DNA-binding</keyword>
<dbReference type="GO" id="GO:0005634">
    <property type="term" value="C:nucleus"/>
    <property type="evidence" value="ECO:0007669"/>
    <property type="project" value="UniProtKB-SubCell"/>
</dbReference>
<keyword evidence="6" id="KW-1185">Reference proteome</keyword>
<dbReference type="SMART" id="SM00338">
    <property type="entry name" value="BRLZ"/>
    <property type="match status" value="1"/>
</dbReference>
<dbReference type="GO" id="GO:0003700">
    <property type="term" value="F:DNA-binding transcription factor activity"/>
    <property type="evidence" value="ECO:0007669"/>
    <property type="project" value="InterPro"/>
</dbReference>
<keyword evidence="3" id="KW-0539">Nucleus</keyword>
<evidence type="ECO:0000313" key="5">
    <source>
        <dbReference type="EMBL" id="KAK7855122.1"/>
    </source>
</evidence>
<dbReference type="GO" id="GO:0003677">
    <property type="term" value="F:DNA binding"/>
    <property type="evidence" value="ECO:0007669"/>
    <property type="project" value="UniProtKB-KW"/>
</dbReference>
<sequence>MGDRTMVVSPNRGQGSLYNLTFDEVQSHLGNNICKPLNTMNLDELLRNLMSVEEGQLVQNTSSSSSALLFLKNLNLNGTLRKKTVDELWKEIVHKQHVNEMEKEQSTLGETTLEEFLVRAAISSASSDSQVAAERKRRCSDEMMEKAIERRQKRMIKNRESAARSRARKQAYTIELETAVVNLRETNSLIKKRKEVDILLSSISTPMPKYQLRRTSSV</sequence>
<evidence type="ECO:0000256" key="3">
    <source>
        <dbReference type="ARBA" id="ARBA00023242"/>
    </source>
</evidence>
<dbReference type="SUPFAM" id="SSF57959">
    <property type="entry name" value="Leucine zipper domain"/>
    <property type="match status" value="1"/>
</dbReference>
<dbReference type="Pfam" id="PF00170">
    <property type="entry name" value="bZIP_1"/>
    <property type="match status" value="1"/>
</dbReference>
<dbReference type="EMBL" id="PKMF04000049">
    <property type="protein sequence ID" value="KAK7855122.1"/>
    <property type="molecule type" value="Genomic_DNA"/>
</dbReference>
<dbReference type="PANTHER" id="PTHR22952">
    <property type="entry name" value="CAMP-RESPONSE ELEMENT BINDING PROTEIN-RELATED"/>
    <property type="match status" value="1"/>
</dbReference>
<reference evidence="5 6" key="1">
    <citation type="journal article" date="2018" name="Sci. Data">
        <title>The draft genome sequence of cork oak.</title>
        <authorList>
            <person name="Ramos A.M."/>
            <person name="Usie A."/>
            <person name="Barbosa P."/>
            <person name="Barros P.M."/>
            <person name="Capote T."/>
            <person name="Chaves I."/>
            <person name="Simoes F."/>
            <person name="Abreu I."/>
            <person name="Carrasquinho I."/>
            <person name="Faro C."/>
            <person name="Guimaraes J.B."/>
            <person name="Mendonca D."/>
            <person name="Nobrega F."/>
            <person name="Rodrigues L."/>
            <person name="Saibo N.J.M."/>
            <person name="Varela M.C."/>
            <person name="Egas C."/>
            <person name="Matos J."/>
            <person name="Miguel C.M."/>
            <person name="Oliveira M.M."/>
            <person name="Ricardo C.P."/>
            <person name="Goncalves S."/>
        </authorList>
    </citation>
    <scope>NUCLEOTIDE SEQUENCE [LARGE SCALE GENOMIC DNA]</scope>
    <source>
        <strain evidence="6">cv. HL8</strain>
    </source>
</reference>
<dbReference type="PROSITE" id="PS00036">
    <property type="entry name" value="BZIP_BASIC"/>
    <property type="match status" value="1"/>
</dbReference>